<organism evidence="2 3">
    <name type="scientific">Aldrovandia affinis</name>
    <dbReference type="NCBI Taxonomy" id="143900"/>
    <lineage>
        <taxon>Eukaryota</taxon>
        <taxon>Metazoa</taxon>
        <taxon>Chordata</taxon>
        <taxon>Craniata</taxon>
        <taxon>Vertebrata</taxon>
        <taxon>Euteleostomi</taxon>
        <taxon>Actinopterygii</taxon>
        <taxon>Neopterygii</taxon>
        <taxon>Teleostei</taxon>
        <taxon>Notacanthiformes</taxon>
        <taxon>Halosauridae</taxon>
        <taxon>Aldrovandia</taxon>
    </lineage>
</organism>
<name>A0AAD7SLU1_9TELE</name>
<dbReference type="EMBL" id="JAINUG010000051">
    <property type="protein sequence ID" value="KAJ8404800.1"/>
    <property type="molecule type" value="Genomic_DNA"/>
</dbReference>
<reference evidence="2" key="1">
    <citation type="journal article" date="2023" name="Science">
        <title>Genome structures resolve the early diversification of teleost fishes.</title>
        <authorList>
            <person name="Parey E."/>
            <person name="Louis A."/>
            <person name="Montfort J."/>
            <person name="Bouchez O."/>
            <person name="Roques C."/>
            <person name="Iampietro C."/>
            <person name="Lluch J."/>
            <person name="Castinel A."/>
            <person name="Donnadieu C."/>
            <person name="Desvignes T."/>
            <person name="Floi Bucao C."/>
            <person name="Jouanno E."/>
            <person name="Wen M."/>
            <person name="Mejri S."/>
            <person name="Dirks R."/>
            <person name="Jansen H."/>
            <person name="Henkel C."/>
            <person name="Chen W.J."/>
            <person name="Zahm M."/>
            <person name="Cabau C."/>
            <person name="Klopp C."/>
            <person name="Thompson A.W."/>
            <person name="Robinson-Rechavi M."/>
            <person name="Braasch I."/>
            <person name="Lecointre G."/>
            <person name="Bobe J."/>
            <person name="Postlethwait J.H."/>
            <person name="Berthelot C."/>
            <person name="Roest Crollius H."/>
            <person name="Guiguen Y."/>
        </authorList>
    </citation>
    <scope>NUCLEOTIDE SEQUENCE</scope>
    <source>
        <strain evidence="2">NC1722</strain>
    </source>
</reference>
<proteinExistence type="predicted"/>
<dbReference type="AlphaFoldDB" id="A0AAD7SLU1"/>
<comment type="caution">
    <text evidence="2">The sequence shown here is derived from an EMBL/GenBank/DDBJ whole genome shotgun (WGS) entry which is preliminary data.</text>
</comment>
<evidence type="ECO:0000313" key="3">
    <source>
        <dbReference type="Proteomes" id="UP001221898"/>
    </source>
</evidence>
<evidence type="ECO:0000256" key="1">
    <source>
        <dbReference type="SAM" id="MobiDB-lite"/>
    </source>
</evidence>
<evidence type="ECO:0000313" key="2">
    <source>
        <dbReference type="EMBL" id="KAJ8404800.1"/>
    </source>
</evidence>
<dbReference type="Proteomes" id="UP001221898">
    <property type="component" value="Unassembled WGS sequence"/>
</dbReference>
<sequence>MAFRAYLDTVQTQRAPPSLLPTESGLGRGQCGCRQHTAAGRYLPRGASGKVVHGRDGETPAAYSADRARRKRQPEQIGFPVV</sequence>
<feature type="region of interest" description="Disordered" evidence="1">
    <location>
        <begin position="44"/>
        <end position="82"/>
    </location>
</feature>
<accession>A0AAD7SLU1</accession>
<keyword evidence="3" id="KW-1185">Reference proteome</keyword>
<gene>
    <name evidence="2" type="ORF">AAFF_G00331870</name>
</gene>
<protein>
    <submittedName>
        <fullName evidence="2">Uncharacterized protein</fullName>
    </submittedName>
</protein>